<dbReference type="Proteomes" id="UP000325315">
    <property type="component" value="Unassembled WGS sequence"/>
</dbReference>
<name>A0A5B6VKK2_9ROSI</name>
<organism evidence="2 3">
    <name type="scientific">Gossypium australe</name>
    <dbReference type="NCBI Taxonomy" id="47621"/>
    <lineage>
        <taxon>Eukaryota</taxon>
        <taxon>Viridiplantae</taxon>
        <taxon>Streptophyta</taxon>
        <taxon>Embryophyta</taxon>
        <taxon>Tracheophyta</taxon>
        <taxon>Spermatophyta</taxon>
        <taxon>Magnoliopsida</taxon>
        <taxon>eudicotyledons</taxon>
        <taxon>Gunneridae</taxon>
        <taxon>Pentapetalae</taxon>
        <taxon>rosids</taxon>
        <taxon>malvids</taxon>
        <taxon>Malvales</taxon>
        <taxon>Malvaceae</taxon>
        <taxon>Malvoideae</taxon>
        <taxon>Gossypium</taxon>
    </lineage>
</organism>
<reference evidence="2" key="1">
    <citation type="submission" date="2019-08" db="EMBL/GenBank/DDBJ databases">
        <authorList>
            <person name="Liu F."/>
        </authorList>
    </citation>
    <scope>NUCLEOTIDE SEQUENCE [LARGE SCALE GENOMIC DNA]</scope>
    <source>
        <strain evidence="2">PA1801</strain>
        <tissue evidence="2">Leaf</tissue>
    </source>
</reference>
<dbReference type="InterPro" id="IPR005162">
    <property type="entry name" value="Retrotrans_gag_dom"/>
</dbReference>
<proteinExistence type="predicted"/>
<dbReference type="EMBL" id="SMMG02000006">
    <property type="protein sequence ID" value="KAA3469672.1"/>
    <property type="molecule type" value="Genomic_DNA"/>
</dbReference>
<sequence length="76" mass="9359">MVQLRREIATFNQMEGESFQEAWEHFKMLIQRCLHHELAEWLRLQMFYNRLDAQIKKNEELTSTKERAKYRTRSAI</sequence>
<keyword evidence="3" id="KW-1185">Reference proteome</keyword>
<comment type="caution">
    <text evidence="2">The sequence shown here is derived from an EMBL/GenBank/DDBJ whole genome shotgun (WGS) entry which is preliminary data.</text>
</comment>
<dbReference type="Pfam" id="PF03732">
    <property type="entry name" value="Retrotrans_gag"/>
    <property type="match status" value="1"/>
</dbReference>
<evidence type="ECO:0000313" key="3">
    <source>
        <dbReference type="Proteomes" id="UP000325315"/>
    </source>
</evidence>
<evidence type="ECO:0000313" key="2">
    <source>
        <dbReference type="EMBL" id="KAA3469672.1"/>
    </source>
</evidence>
<evidence type="ECO:0000259" key="1">
    <source>
        <dbReference type="Pfam" id="PF03732"/>
    </source>
</evidence>
<feature type="domain" description="Retrotransposon gag" evidence="1">
    <location>
        <begin position="3"/>
        <end position="51"/>
    </location>
</feature>
<dbReference type="AlphaFoldDB" id="A0A5B6VKK2"/>
<accession>A0A5B6VKK2</accession>
<gene>
    <name evidence="2" type="ORF">EPI10_015436</name>
</gene>
<dbReference type="OrthoDB" id="1305902at2759"/>
<protein>
    <submittedName>
        <fullName evidence="2">Retrotransposon gag protein</fullName>
    </submittedName>
</protein>